<dbReference type="InterPro" id="IPR006102">
    <property type="entry name" value="Ig-like_GH2"/>
</dbReference>
<dbReference type="Pfam" id="PF14295">
    <property type="entry name" value="PAN_4"/>
    <property type="match status" value="1"/>
</dbReference>
<sequence length="710" mass="78365">MAEGVVLLLVALLLLTVAAAGTADAVQTGGDQDPCTCGPFSYANPSKPGPGPTTYETGVDYPGNDMAPCGSNGCTMPTSTTHLDCETKCNTTAGCVAYVFSTSGCDVPKGSNTCWLKNRVGVKVPNTCRNSRIVKQAPGEPPYCPLTTKWAKEVNPSTSVPLPEYPRPQMVRDTNWTNLNGWWEFQPADPKQQPPFGKKLNSTVNVPFPVEACLSGVWQTHMHLWYRRVFARPSPASSSDRVLLHFGAVDWQTQVFVNKQLVGTHTGGYDGFTFDITSYLRTSAENELFVSVYDPSDYGQQVFGKQRISAITAAGGDTYTPSSGIWQTVWLEVVPQVHIANVTLLADLTTLTMTVNASDGSSRPFSYTVHDGSSKVVSGNGTSGAPHRVTIPNPKLWSPASPFLYNITITMGADTVTSYFGMRTFTLGKDEHGVTRPLLNGNYTFLAGWLDQSYWPDGQYTAPTDEALASDLYAVKRYGLNMVRLHQKVNSERWYYYADLLGIVVFQDMVQHYGDAHGIKPDPDLYFQDLRAMIVGRFNHPCIVQWEAFNEGDMVAHFNPQQAVDFIRALDPSRLVDTDSGGPANNLHIGDVNDIHDYPNPQDPKPSDTQYAMIGEFGGIGAFIPGKEWWPAQCHTYLHVDTPLEEANTYINMTNMIYNWRSDISASVYTQITDVELECDGFMTYDRVDKFDSDTIGRIAKANQRLIHGN</sequence>
<dbReference type="InterPro" id="IPR003609">
    <property type="entry name" value="Pan_app"/>
</dbReference>
<evidence type="ECO:0000256" key="4">
    <source>
        <dbReference type="SAM" id="SignalP"/>
    </source>
</evidence>
<dbReference type="eggNOG" id="KOG2024">
    <property type="taxonomic scope" value="Eukaryota"/>
</dbReference>
<gene>
    <name evidence="9" type="ORF">PTSG_12695</name>
</gene>
<dbReference type="InterPro" id="IPR006104">
    <property type="entry name" value="Glyco_hydro_2_N"/>
</dbReference>
<dbReference type="Gene3D" id="3.50.4.10">
    <property type="entry name" value="Hepatocyte Growth Factor"/>
    <property type="match status" value="1"/>
</dbReference>
<dbReference type="AlphaFoldDB" id="F2UIC5"/>
<dbReference type="InterPro" id="IPR013783">
    <property type="entry name" value="Ig-like_fold"/>
</dbReference>
<dbReference type="Proteomes" id="UP000007799">
    <property type="component" value="Unassembled WGS sequence"/>
</dbReference>
<name>F2UIC5_SALR5</name>
<dbReference type="Gene3D" id="2.60.40.10">
    <property type="entry name" value="Immunoglobulins"/>
    <property type="match status" value="1"/>
</dbReference>
<dbReference type="Pfam" id="PF02836">
    <property type="entry name" value="Glyco_hydro_2_C"/>
    <property type="match status" value="1"/>
</dbReference>
<feature type="domain" description="Glycoside hydrolase family 2 immunoglobulin-like beta-sandwich" evidence="5">
    <location>
        <begin position="347"/>
        <end position="423"/>
    </location>
</feature>
<dbReference type="SUPFAM" id="SSF51445">
    <property type="entry name" value="(Trans)glycosidases"/>
    <property type="match status" value="1"/>
</dbReference>
<dbReference type="KEGG" id="sre:PTSG_12695"/>
<dbReference type="OrthoDB" id="408320at2759"/>
<dbReference type="InterPro" id="IPR006103">
    <property type="entry name" value="Glyco_hydro_2_cat"/>
</dbReference>
<dbReference type="InterPro" id="IPR008979">
    <property type="entry name" value="Galactose-bd-like_sf"/>
</dbReference>
<evidence type="ECO:0000313" key="9">
    <source>
        <dbReference type="EMBL" id="EGD76874.1"/>
    </source>
</evidence>
<evidence type="ECO:0000313" key="10">
    <source>
        <dbReference type="Proteomes" id="UP000007799"/>
    </source>
</evidence>
<dbReference type="PANTHER" id="PTHR42732:SF2">
    <property type="entry name" value="BETA-MANNOSIDASE"/>
    <property type="match status" value="1"/>
</dbReference>
<dbReference type="GO" id="GO:0004553">
    <property type="term" value="F:hydrolase activity, hydrolyzing O-glycosyl compounds"/>
    <property type="evidence" value="ECO:0007669"/>
    <property type="project" value="InterPro"/>
</dbReference>
<dbReference type="InterPro" id="IPR051913">
    <property type="entry name" value="GH2_Domain-Containing"/>
</dbReference>
<organism evidence="10">
    <name type="scientific">Salpingoeca rosetta (strain ATCC 50818 / BSB-021)</name>
    <dbReference type="NCBI Taxonomy" id="946362"/>
    <lineage>
        <taxon>Eukaryota</taxon>
        <taxon>Choanoflagellata</taxon>
        <taxon>Craspedida</taxon>
        <taxon>Salpingoecidae</taxon>
        <taxon>Salpingoeca</taxon>
    </lineage>
</organism>
<evidence type="ECO:0000259" key="5">
    <source>
        <dbReference type="Pfam" id="PF00703"/>
    </source>
</evidence>
<feature type="chain" id="PRO_5003287543" evidence="4">
    <location>
        <begin position="24"/>
        <end position="710"/>
    </location>
</feature>
<dbReference type="Pfam" id="PF00703">
    <property type="entry name" value="Glyco_hydro_2"/>
    <property type="match status" value="1"/>
</dbReference>
<dbReference type="EMBL" id="GL832975">
    <property type="protein sequence ID" value="EGD76874.1"/>
    <property type="molecule type" value="Genomic_DNA"/>
</dbReference>
<dbReference type="Gene3D" id="2.60.120.260">
    <property type="entry name" value="Galactose-binding domain-like"/>
    <property type="match status" value="1"/>
</dbReference>
<evidence type="ECO:0000259" key="7">
    <source>
        <dbReference type="Pfam" id="PF02837"/>
    </source>
</evidence>
<keyword evidence="10" id="KW-1185">Reference proteome</keyword>
<comment type="similarity">
    <text evidence="1">Belongs to the glycosyl hydrolase 2 family.</text>
</comment>
<dbReference type="Pfam" id="PF02837">
    <property type="entry name" value="Glyco_hydro_2_N"/>
    <property type="match status" value="1"/>
</dbReference>
<reference evidence="9" key="1">
    <citation type="submission" date="2009-08" db="EMBL/GenBank/DDBJ databases">
        <title>Annotation of Salpingoeca rosetta.</title>
        <authorList>
            <consortium name="The Broad Institute Genome Sequencing Platform"/>
            <person name="Russ C."/>
            <person name="Cuomo C."/>
            <person name="Burger G."/>
            <person name="Gray M.W."/>
            <person name="Holland P.W.H."/>
            <person name="King N."/>
            <person name="Lang F.B.F."/>
            <person name="Roger A.J."/>
            <person name="Ruiz-Trillo I."/>
            <person name="Young S.K."/>
            <person name="Zeng Q."/>
            <person name="Gargeya S."/>
            <person name="Alvarado L."/>
            <person name="Berlin A."/>
            <person name="Chapman S.B."/>
            <person name="Chen Z."/>
            <person name="Freedman E."/>
            <person name="Gellesch M."/>
            <person name="Goldberg J."/>
            <person name="Griggs A."/>
            <person name="Gujja S."/>
            <person name="Heilman E."/>
            <person name="Heiman D."/>
            <person name="Howarth C."/>
            <person name="Mehta T."/>
            <person name="Neiman D."/>
            <person name="Pearson M."/>
            <person name="Roberts A."/>
            <person name="Saif S."/>
            <person name="Shea T."/>
            <person name="Shenoy N."/>
            <person name="Sisk P."/>
            <person name="Stolte C."/>
            <person name="Sykes S."/>
            <person name="White J."/>
            <person name="Yandava C."/>
            <person name="Haas B."/>
            <person name="Nusbaum C."/>
            <person name="Birren B."/>
        </authorList>
    </citation>
    <scope>NUCLEOTIDE SEQUENCE [LARGE SCALE GENOMIC DNA]</scope>
    <source>
        <strain evidence="9">ATCC 50818</strain>
    </source>
</reference>
<dbReference type="SUPFAM" id="SSF49303">
    <property type="entry name" value="beta-Galactosidase/glucuronidase domain"/>
    <property type="match status" value="1"/>
</dbReference>
<evidence type="ECO:0000259" key="8">
    <source>
        <dbReference type="Pfam" id="PF14295"/>
    </source>
</evidence>
<dbReference type="OMA" id="PQCGSPF"/>
<evidence type="ECO:0000256" key="3">
    <source>
        <dbReference type="ARBA" id="ARBA00023295"/>
    </source>
</evidence>
<feature type="domain" description="Glycosyl hydrolases family 2 sugar binding" evidence="7">
    <location>
        <begin position="204"/>
        <end position="331"/>
    </location>
</feature>
<dbReference type="InParanoid" id="F2UIC5"/>
<dbReference type="RefSeq" id="XP_004991246.1">
    <property type="nucleotide sequence ID" value="XM_004991189.1"/>
</dbReference>
<accession>F2UIC5</accession>
<feature type="domain" description="Apple" evidence="8">
    <location>
        <begin position="59"/>
        <end position="117"/>
    </location>
</feature>
<feature type="domain" description="Glycoside hydrolase family 2 catalytic" evidence="6">
    <location>
        <begin position="465"/>
        <end position="582"/>
    </location>
</feature>
<proteinExistence type="inferred from homology"/>
<evidence type="ECO:0000259" key="6">
    <source>
        <dbReference type="Pfam" id="PF02836"/>
    </source>
</evidence>
<evidence type="ECO:0000256" key="1">
    <source>
        <dbReference type="ARBA" id="ARBA00007401"/>
    </source>
</evidence>
<dbReference type="SUPFAM" id="SSF49785">
    <property type="entry name" value="Galactose-binding domain-like"/>
    <property type="match status" value="1"/>
</dbReference>
<evidence type="ECO:0000256" key="2">
    <source>
        <dbReference type="ARBA" id="ARBA00022801"/>
    </source>
</evidence>
<dbReference type="STRING" id="946362.F2UIC5"/>
<dbReference type="InterPro" id="IPR017853">
    <property type="entry name" value="GH"/>
</dbReference>
<dbReference type="GO" id="GO:0005975">
    <property type="term" value="P:carbohydrate metabolic process"/>
    <property type="evidence" value="ECO:0007669"/>
    <property type="project" value="InterPro"/>
</dbReference>
<protein>
    <submittedName>
        <fullName evidence="9">Uncharacterized protein</fullName>
    </submittedName>
</protein>
<dbReference type="PANTHER" id="PTHR42732">
    <property type="entry name" value="BETA-GALACTOSIDASE"/>
    <property type="match status" value="1"/>
</dbReference>
<keyword evidence="2" id="KW-0378">Hydrolase</keyword>
<feature type="signal peptide" evidence="4">
    <location>
        <begin position="1"/>
        <end position="23"/>
    </location>
</feature>
<keyword evidence="3" id="KW-0326">Glycosidase</keyword>
<keyword evidence="4" id="KW-0732">Signal</keyword>
<dbReference type="Gene3D" id="3.20.20.80">
    <property type="entry name" value="Glycosidases"/>
    <property type="match status" value="1"/>
</dbReference>
<dbReference type="InterPro" id="IPR036156">
    <property type="entry name" value="Beta-gal/glucu_dom_sf"/>
</dbReference>
<dbReference type="GeneID" id="16071807"/>